<keyword evidence="3" id="KW-1185">Reference proteome</keyword>
<evidence type="ECO:0000313" key="3">
    <source>
        <dbReference type="Proteomes" id="UP000676386"/>
    </source>
</evidence>
<keyword evidence="2" id="KW-0808">Transferase</keyword>
<dbReference type="Gene3D" id="3.40.50.150">
    <property type="entry name" value="Vaccinia Virus protein VP39"/>
    <property type="match status" value="1"/>
</dbReference>
<organism evidence="2 3">
    <name type="scientific">Chitinophaga hostae</name>
    <dbReference type="NCBI Taxonomy" id="2831022"/>
    <lineage>
        <taxon>Bacteria</taxon>
        <taxon>Pseudomonadati</taxon>
        <taxon>Bacteroidota</taxon>
        <taxon>Chitinophagia</taxon>
        <taxon>Chitinophagales</taxon>
        <taxon>Chitinophagaceae</taxon>
        <taxon>Chitinophaga</taxon>
    </lineage>
</organism>
<dbReference type="GO" id="GO:0032259">
    <property type="term" value="P:methylation"/>
    <property type="evidence" value="ECO:0007669"/>
    <property type="project" value="UniProtKB-KW"/>
</dbReference>
<proteinExistence type="predicted"/>
<dbReference type="GO" id="GO:0008168">
    <property type="term" value="F:methyltransferase activity"/>
    <property type="evidence" value="ECO:0007669"/>
    <property type="project" value="UniProtKB-KW"/>
</dbReference>
<sequence>MDTTSPSHSTSLPGHTGKWFASDFNFNHLYPLYIQALASKHWTPLKVVEKASRFLAATPGAKILDIGSGPGKFCIAGAYYNPDVFFYGIEQRIDLVRYASVAKEMAGFNNITFMHGNVLELDFRQYDHFYFFNSFYENLPGTYKIDDRFVYSRTLYHQYNRYLHYQLGKVPAGTRLVTYHCTEDEAPQGYRLVRAEIDRLLKFWIKD</sequence>
<accession>A0ABS5J673</accession>
<dbReference type="EMBL" id="JAGTXB010000017">
    <property type="protein sequence ID" value="MBS0030721.1"/>
    <property type="molecule type" value="Genomic_DNA"/>
</dbReference>
<dbReference type="SUPFAM" id="SSF53335">
    <property type="entry name" value="S-adenosyl-L-methionine-dependent methyltransferases"/>
    <property type="match status" value="1"/>
</dbReference>
<dbReference type="CDD" id="cd02440">
    <property type="entry name" value="AdoMet_MTases"/>
    <property type="match status" value="1"/>
</dbReference>
<dbReference type="Pfam" id="PF13847">
    <property type="entry name" value="Methyltransf_31"/>
    <property type="match status" value="1"/>
</dbReference>
<dbReference type="InterPro" id="IPR025714">
    <property type="entry name" value="Methyltranfer_dom"/>
</dbReference>
<dbReference type="RefSeq" id="WP_211975860.1">
    <property type="nucleotide sequence ID" value="NZ_CBFHAM010000035.1"/>
</dbReference>
<name>A0ABS5J673_9BACT</name>
<evidence type="ECO:0000259" key="1">
    <source>
        <dbReference type="Pfam" id="PF13847"/>
    </source>
</evidence>
<keyword evidence="2" id="KW-0489">Methyltransferase</keyword>
<feature type="domain" description="Methyltransferase" evidence="1">
    <location>
        <begin position="59"/>
        <end position="124"/>
    </location>
</feature>
<gene>
    <name evidence="2" type="ORF">KE626_25570</name>
</gene>
<comment type="caution">
    <text evidence="2">The sequence shown here is derived from an EMBL/GenBank/DDBJ whole genome shotgun (WGS) entry which is preliminary data.</text>
</comment>
<evidence type="ECO:0000313" key="2">
    <source>
        <dbReference type="EMBL" id="MBS0030721.1"/>
    </source>
</evidence>
<reference evidence="2 3" key="1">
    <citation type="submission" date="2021-04" db="EMBL/GenBank/DDBJ databases">
        <title>Chitinophaga sp. nov., isolated from the rhizosphere soil.</title>
        <authorList>
            <person name="He S."/>
        </authorList>
    </citation>
    <scope>NUCLEOTIDE SEQUENCE [LARGE SCALE GENOMIC DNA]</scope>
    <source>
        <strain evidence="2 3">2R12</strain>
    </source>
</reference>
<dbReference type="InterPro" id="IPR029063">
    <property type="entry name" value="SAM-dependent_MTases_sf"/>
</dbReference>
<protein>
    <submittedName>
        <fullName evidence="2">Methyltransferase domain-containing protein</fullName>
    </submittedName>
</protein>
<dbReference type="Proteomes" id="UP000676386">
    <property type="component" value="Unassembled WGS sequence"/>
</dbReference>